<dbReference type="Gene3D" id="1.10.10.60">
    <property type="entry name" value="Homeodomain-like"/>
    <property type="match status" value="1"/>
</dbReference>
<dbReference type="SUPFAM" id="SSF46689">
    <property type="entry name" value="Homeodomain-like"/>
    <property type="match status" value="1"/>
</dbReference>
<dbReference type="SMART" id="SM00717">
    <property type="entry name" value="SANT"/>
    <property type="match status" value="1"/>
</dbReference>
<protein>
    <submittedName>
        <fullName evidence="3">TTAGGG repeat binding factor</fullName>
    </submittedName>
</protein>
<feature type="domain" description="HTH myb-type" evidence="2">
    <location>
        <begin position="306"/>
        <end position="370"/>
    </location>
</feature>
<dbReference type="InterPro" id="IPR052833">
    <property type="entry name" value="Telomeric_DNA-bd_trans-reg"/>
</dbReference>
<dbReference type="Proteomes" id="UP001143981">
    <property type="component" value="Unassembled WGS sequence"/>
</dbReference>
<reference evidence="3" key="1">
    <citation type="submission" date="2022-07" db="EMBL/GenBank/DDBJ databases">
        <title>Phylogenomic reconstructions and comparative analyses of Kickxellomycotina fungi.</title>
        <authorList>
            <person name="Reynolds N.K."/>
            <person name="Stajich J.E."/>
            <person name="Barry K."/>
            <person name="Grigoriev I.V."/>
            <person name="Crous P."/>
            <person name="Smith M.E."/>
        </authorList>
    </citation>
    <scope>NUCLEOTIDE SEQUENCE</scope>
    <source>
        <strain evidence="3">BCRC 34381</strain>
    </source>
</reference>
<gene>
    <name evidence="3" type="primary">TBF1</name>
    <name evidence="3" type="ORF">LPJ61_001992</name>
</gene>
<feature type="region of interest" description="Disordered" evidence="1">
    <location>
        <begin position="114"/>
        <end position="315"/>
    </location>
</feature>
<sequence length="386" mass="42917">VTIFQDPDRSRSGARAPPEASEQLDDQAGETPDGYESSGEASSIDPSFLEERRIAVVLRDALDDVHLETLIENIDAEHIDIGAQRTPQARTPRRMHIRREPADDFRLQFDDAASDVEPEDGGGGGVPERAPIKRRRVRYGQQQQPIHRGRGNELGGNSSEDDFRPMPSGAASDAESGGGREGASEMIRVLLEPKVPDDRRLAHYEQQQQQPVDWERGGKFRGRRGIRAEDPSLLRGADNSRPVEFTPSPRGSPGPGQPEPEDAGQEGTAHAMLGQYAPRPTDRDPTSSPAQPQPQRGSSSPPSGARRPRRNQRWTDDEEECFIRAVFKHGPQWARILECHGREGCDDTVLRKRTRYNLKDKARTIKLRLLREGRPLGPFVNATGHL</sequence>
<evidence type="ECO:0000256" key="1">
    <source>
        <dbReference type="SAM" id="MobiDB-lite"/>
    </source>
</evidence>
<keyword evidence="4" id="KW-1185">Reference proteome</keyword>
<feature type="compositionally biased region" description="Basic and acidic residues" evidence="1">
    <location>
        <begin position="1"/>
        <end position="11"/>
    </location>
</feature>
<dbReference type="EMBL" id="JANBOI010000217">
    <property type="protein sequence ID" value="KAJ1732534.1"/>
    <property type="molecule type" value="Genomic_DNA"/>
</dbReference>
<evidence type="ECO:0000313" key="4">
    <source>
        <dbReference type="Proteomes" id="UP001143981"/>
    </source>
</evidence>
<evidence type="ECO:0000313" key="3">
    <source>
        <dbReference type="EMBL" id="KAJ1732534.1"/>
    </source>
</evidence>
<dbReference type="PANTHER" id="PTHR47807:SF1">
    <property type="entry name" value="PROTEIN TBF1"/>
    <property type="match status" value="1"/>
</dbReference>
<accession>A0A9W7Y931</accession>
<feature type="compositionally biased region" description="Basic and acidic residues" evidence="1">
    <location>
        <begin position="194"/>
        <end position="203"/>
    </location>
</feature>
<dbReference type="PANTHER" id="PTHR47807">
    <property type="entry name" value="PROTEIN TBF1"/>
    <property type="match status" value="1"/>
</dbReference>
<evidence type="ECO:0000259" key="2">
    <source>
        <dbReference type="PROSITE" id="PS51294"/>
    </source>
</evidence>
<name>A0A9W7Y931_9FUNG</name>
<feature type="non-terminal residue" evidence="3">
    <location>
        <position position="1"/>
    </location>
</feature>
<dbReference type="AlphaFoldDB" id="A0A9W7Y931"/>
<feature type="region of interest" description="Disordered" evidence="1">
    <location>
        <begin position="1"/>
        <end position="46"/>
    </location>
</feature>
<dbReference type="OrthoDB" id="3366990at2759"/>
<dbReference type="PROSITE" id="PS51294">
    <property type="entry name" value="HTH_MYB"/>
    <property type="match status" value="1"/>
</dbReference>
<dbReference type="Pfam" id="PF00249">
    <property type="entry name" value="Myb_DNA-binding"/>
    <property type="match status" value="1"/>
</dbReference>
<dbReference type="InterPro" id="IPR009057">
    <property type="entry name" value="Homeodomain-like_sf"/>
</dbReference>
<organism evidence="3 4">
    <name type="scientific">Coemansia biformis</name>
    <dbReference type="NCBI Taxonomy" id="1286918"/>
    <lineage>
        <taxon>Eukaryota</taxon>
        <taxon>Fungi</taxon>
        <taxon>Fungi incertae sedis</taxon>
        <taxon>Zoopagomycota</taxon>
        <taxon>Kickxellomycotina</taxon>
        <taxon>Kickxellomycetes</taxon>
        <taxon>Kickxellales</taxon>
        <taxon>Kickxellaceae</taxon>
        <taxon>Coemansia</taxon>
    </lineage>
</organism>
<comment type="caution">
    <text evidence="3">The sequence shown here is derived from an EMBL/GenBank/DDBJ whole genome shotgun (WGS) entry which is preliminary data.</text>
</comment>
<dbReference type="InterPro" id="IPR017930">
    <property type="entry name" value="Myb_dom"/>
</dbReference>
<feature type="compositionally biased region" description="Low complexity" evidence="1">
    <location>
        <begin position="287"/>
        <end position="305"/>
    </location>
</feature>
<dbReference type="InterPro" id="IPR001005">
    <property type="entry name" value="SANT/Myb"/>
</dbReference>
<dbReference type="CDD" id="cd11660">
    <property type="entry name" value="SANT_TRF"/>
    <property type="match status" value="1"/>
</dbReference>
<proteinExistence type="predicted"/>